<dbReference type="PANTHER" id="PTHR33065:SF182">
    <property type="entry name" value="DUF6598 DOMAIN-CONTAINING PROTEIN"/>
    <property type="match status" value="1"/>
</dbReference>
<evidence type="ECO:0000313" key="4">
    <source>
        <dbReference type="Proteomes" id="UP001231189"/>
    </source>
</evidence>
<keyword evidence="4" id="KW-1185">Reference proteome</keyword>
<gene>
    <name evidence="3" type="ORF">QYE76_054528</name>
</gene>
<dbReference type="EMBL" id="JAUUTY010000003">
    <property type="protein sequence ID" value="KAK1666369.1"/>
    <property type="molecule type" value="Genomic_DNA"/>
</dbReference>
<protein>
    <recommendedName>
        <fullName evidence="2">DUF6598 domain-containing protein</fullName>
    </recommendedName>
</protein>
<feature type="region of interest" description="Disordered" evidence="1">
    <location>
        <begin position="384"/>
        <end position="405"/>
    </location>
</feature>
<feature type="region of interest" description="Disordered" evidence="1">
    <location>
        <begin position="1"/>
        <end position="38"/>
    </location>
</feature>
<name>A0AAD8WL29_LOLMU</name>
<accession>A0AAD8WL29</accession>
<evidence type="ECO:0000256" key="1">
    <source>
        <dbReference type="SAM" id="MobiDB-lite"/>
    </source>
</evidence>
<dbReference type="InterPro" id="IPR046533">
    <property type="entry name" value="DUF6598"/>
</dbReference>
<feature type="compositionally biased region" description="Acidic residues" evidence="1">
    <location>
        <begin position="392"/>
        <end position="405"/>
    </location>
</feature>
<reference evidence="3" key="1">
    <citation type="submission" date="2023-07" db="EMBL/GenBank/DDBJ databases">
        <title>A chromosome-level genome assembly of Lolium multiflorum.</title>
        <authorList>
            <person name="Chen Y."/>
            <person name="Copetti D."/>
            <person name="Kolliker R."/>
            <person name="Studer B."/>
        </authorList>
    </citation>
    <scope>NUCLEOTIDE SEQUENCE</scope>
    <source>
        <strain evidence="3">02402/16</strain>
        <tissue evidence="3">Leaf</tissue>
    </source>
</reference>
<feature type="domain" description="DUF6598" evidence="2">
    <location>
        <begin position="133"/>
        <end position="368"/>
    </location>
</feature>
<organism evidence="3 4">
    <name type="scientific">Lolium multiflorum</name>
    <name type="common">Italian ryegrass</name>
    <name type="synonym">Lolium perenne subsp. multiflorum</name>
    <dbReference type="NCBI Taxonomy" id="4521"/>
    <lineage>
        <taxon>Eukaryota</taxon>
        <taxon>Viridiplantae</taxon>
        <taxon>Streptophyta</taxon>
        <taxon>Embryophyta</taxon>
        <taxon>Tracheophyta</taxon>
        <taxon>Spermatophyta</taxon>
        <taxon>Magnoliopsida</taxon>
        <taxon>Liliopsida</taxon>
        <taxon>Poales</taxon>
        <taxon>Poaceae</taxon>
        <taxon>BOP clade</taxon>
        <taxon>Pooideae</taxon>
        <taxon>Poodae</taxon>
        <taxon>Poeae</taxon>
        <taxon>Poeae Chloroplast Group 2 (Poeae type)</taxon>
        <taxon>Loliodinae</taxon>
        <taxon>Loliinae</taxon>
        <taxon>Lolium</taxon>
    </lineage>
</organism>
<proteinExistence type="predicted"/>
<dbReference type="AlphaFoldDB" id="A0AAD8WL29"/>
<evidence type="ECO:0000313" key="3">
    <source>
        <dbReference type="EMBL" id="KAK1666369.1"/>
    </source>
</evidence>
<evidence type="ECO:0000259" key="2">
    <source>
        <dbReference type="Pfam" id="PF20241"/>
    </source>
</evidence>
<dbReference type="Proteomes" id="UP001231189">
    <property type="component" value="Unassembled WGS sequence"/>
</dbReference>
<dbReference type="Pfam" id="PF20241">
    <property type="entry name" value="DUF6598"/>
    <property type="match status" value="1"/>
</dbReference>
<dbReference type="PANTHER" id="PTHR33065">
    <property type="entry name" value="OS07G0486400 PROTEIN"/>
    <property type="match status" value="1"/>
</dbReference>
<comment type="caution">
    <text evidence="3">The sequence shown here is derived from an EMBL/GenBank/DDBJ whole genome shotgun (WGS) entry which is preliminary data.</text>
</comment>
<sequence>MAGEQPHPHKLTNVEVIRTGDGPRGATESGSSSTRTADRTVIRMGAAPPLHVAPSRKRNLGGGGCPVEDVTFKTLLVDMKHRDGSILNESSFLKRLYRTSITDETYLKPMLMSKNPKCEPYSRECQSHVYCNMMQIYWLKLAYIYVDSLDGPVQLYGYLAARDLLNPRRNYLFNRSRDDPFIVVGDDDWLIQMSGPKRGIEMTSPVLIEFDMKIKTGESEEEDLQLIDGAVLFSDMDPPIDMAFTERLGGEGGAVDINLAHLYEAAEATIQVRISEVCCGGMSLCLIASGSGLLEKARLFDGIVAEAPCDLDRFVFSVKKRTKLIVVLKIGRSDGSDSVHRFHVFNVQKHGDSIVSFRLSFATIQVTVTWSTLDIPDSALGEDNHGQWSSDDTSEDDYEYDWNDY</sequence>